<reference evidence="2 3" key="1">
    <citation type="submission" date="2021-06" db="EMBL/GenBank/DDBJ databases">
        <authorList>
            <person name="Kallberg Y."/>
            <person name="Tangrot J."/>
            <person name="Rosling A."/>
        </authorList>
    </citation>
    <scope>NUCLEOTIDE SEQUENCE [LARGE SCALE GENOMIC DNA]</scope>
    <source>
        <strain evidence="2 3">120-4 pot B 10/14</strain>
    </source>
</reference>
<name>A0ABN7XMZ8_GIGMA</name>
<evidence type="ECO:0000313" key="2">
    <source>
        <dbReference type="EMBL" id="CAG8855748.1"/>
    </source>
</evidence>
<comment type="caution">
    <text evidence="2">The sequence shown here is derived from an EMBL/GenBank/DDBJ whole genome shotgun (WGS) entry which is preliminary data.</text>
</comment>
<evidence type="ECO:0000259" key="1">
    <source>
        <dbReference type="Pfam" id="PF05699"/>
    </source>
</evidence>
<gene>
    <name evidence="2" type="ORF">GMARGA_LOCUS44569</name>
</gene>
<dbReference type="InterPro" id="IPR012337">
    <property type="entry name" value="RNaseH-like_sf"/>
</dbReference>
<proteinExistence type="predicted"/>
<organism evidence="2 3">
    <name type="scientific">Gigaspora margarita</name>
    <dbReference type="NCBI Taxonomy" id="4874"/>
    <lineage>
        <taxon>Eukaryota</taxon>
        <taxon>Fungi</taxon>
        <taxon>Fungi incertae sedis</taxon>
        <taxon>Mucoromycota</taxon>
        <taxon>Glomeromycotina</taxon>
        <taxon>Glomeromycetes</taxon>
        <taxon>Diversisporales</taxon>
        <taxon>Gigasporaceae</taxon>
        <taxon>Gigaspora</taxon>
    </lineage>
</organism>
<feature type="domain" description="HAT C-terminal dimerisation" evidence="1">
    <location>
        <begin position="20"/>
        <end position="57"/>
    </location>
</feature>
<dbReference type="Pfam" id="PF05699">
    <property type="entry name" value="Dimer_Tnp_hAT"/>
    <property type="match status" value="1"/>
</dbReference>
<keyword evidence="3" id="KW-1185">Reference proteome</keyword>
<sequence length="59" mass="6863">ADFEDEEEYIDELDHYILEKPANKEIEVHQTQFSRLACMARDYLVIPATSVASKHAFFS</sequence>
<dbReference type="Proteomes" id="UP000789901">
    <property type="component" value="Unassembled WGS sequence"/>
</dbReference>
<evidence type="ECO:0000313" key="3">
    <source>
        <dbReference type="Proteomes" id="UP000789901"/>
    </source>
</evidence>
<accession>A0ABN7XMZ8</accession>
<protein>
    <submittedName>
        <fullName evidence="2">45091_t:CDS:1</fullName>
    </submittedName>
</protein>
<feature type="non-terminal residue" evidence="2">
    <location>
        <position position="59"/>
    </location>
</feature>
<dbReference type="SUPFAM" id="SSF53098">
    <property type="entry name" value="Ribonuclease H-like"/>
    <property type="match status" value="1"/>
</dbReference>
<dbReference type="InterPro" id="IPR008906">
    <property type="entry name" value="HATC_C_dom"/>
</dbReference>
<dbReference type="EMBL" id="CAJVQB010152685">
    <property type="protein sequence ID" value="CAG8855748.1"/>
    <property type="molecule type" value="Genomic_DNA"/>
</dbReference>
<feature type="non-terminal residue" evidence="2">
    <location>
        <position position="1"/>
    </location>
</feature>